<dbReference type="InterPro" id="IPR036352">
    <property type="entry name" value="Semap_dom_sf"/>
</dbReference>
<dbReference type="Ensembl" id="ENSSSCT00040091859.1">
    <property type="protein sequence ID" value="ENSSSCP00040040530.1"/>
    <property type="gene ID" value="ENSSSCG00040067174.1"/>
</dbReference>
<dbReference type="Gene3D" id="2.130.10.10">
    <property type="entry name" value="YVTN repeat-like/Quinoprotein amine dehydrogenase"/>
    <property type="match status" value="1"/>
</dbReference>
<accession>A0A8D1FPB1</accession>
<organism evidence="3 4">
    <name type="scientific">Sus scrofa</name>
    <name type="common">Pig</name>
    <dbReference type="NCBI Taxonomy" id="9823"/>
    <lineage>
        <taxon>Eukaryota</taxon>
        <taxon>Metazoa</taxon>
        <taxon>Chordata</taxon>
        <taxon>Craniata</taxon>
        <taxon>Vertebrata</taxon>
        <taxon>Euteleostomi</taxon>
        <taxon>Mammalia</taxon>
        <taxon>Eutheria</taxon>
        <taxon>Laurasiatheria</taxon>
        <taxon>Artiodactyla</taxon>
        <taxon>Suina</taxon>
        <taxon>Suidae</taxon>
        <taxon>Sus</taxon>
    </lineage>
</organism>
<keyword evidence="1" id="KW-0812">Transmembrane</keyword>
<evidence type="ECO:0000256" key="1">
    <source>
        <dbReference type="SAM" id="Phobius"/>
    </source>
</evidence>
<keyword evidence="1" id="KW-0472">Membrane</keyword>
<dbReference type="SUPFAM" id="SSF101912">
    <property type="entry name" value="Sema domain"/>
    <property type="match status" value="1"/>
</dbReference>
<evidence type="ECO:0000313" key="3">
    <source>
        <dbReference type="Ensembl" id="ENSSSCP00040040530.1"/>
    </source>
</evidence>
<proteinExistence type="predicted"/>
<feature type="chain" id="PRO_5034057203" evidence="2">
    <location>
        <begin position="36"/>
        <end position="162"/>
    </location>
</feature>
<dbReference type="AlphaFoldDB" id="A0A8D1FPB1"/>
<keyword evidence="2" id="KW-0732">Signal</keyword>
<protein>
    <submittedName>
        <fullName evidence="3">Uncharacterized protein</fullName>
    </submittedName>
</protein>
<evidence type="ECO:0000256" key="2">
    <source>
        <dbReference type="SAM" id="SignalP"/>
    </source>
</evidence>
<reference evidence="3" key="1">
    <citation type="submission" date="2025-08" db="UniProtKB">
        <authorList>
            <consortium name="Ensembl"/>
        </authorList>
    </citation>
    <scope>IDENTIFICATION</scope>
</reference>
<name>A0A8D1FPB1_PIG</name>
<feature type="transmembrane region" description="Helical" evidence="1">
    <location>
        <begin position="118"/>
        <end position="137"/>
    </location>
</feature>
<feature type="signal peptide" evidence="2">
    <location>
        <begin position="1"/>
        <end position="35"/>
    </location>
</feature>
<dbReference type="Proteomes" id="UP000694722">
    <property type="component" value="Unplaced"/>
</dbReference>
<evidence type="ECO:0000313" key="4">
    <source>
        <dbReference type="Proteomes" id="UP000694722"/>
    </source>
</evidence>
<keyword evidence="1" id="KW-1133">Transmembrane helix</keyword>
<sequence length="162" mass="17343">MLASVARPRPGLGLPRVLPFPLLLLMAVLNSPVSGRVPHSVPRTSLPISEADSYLTRFTIPQTYNYSVLLVDPASHTLYVGARDTIFALSLPFSGERPRRVRDKSGADLIPGHVIRSMVLWAVVCVGGVVLGGEVLVKMSEARSATSLSQPSDEGVMVAGRL</sequence>
<dbReference type="InterPro" id="IPR015943">
    <property type="entry name" value="WD40/YVTN_repeat-like_dom_sf"/>
</dbReference>